<evidence type="ECO:0000256" key="2">
    <source>
        <dbReference type="ARBA" id="ARBA00022857"/>
    </source>
</evidence>
<evidence type="ECO:0000313" key="4">
    <source>
        <dbReference type="EMBL" id="KAH7163447.1"/>
    </source>
</evidence>
<keyword evidence="5" id="KW-1185">Reference proteome</keyword>
<reference evidence="4" key="1">
    <citation type="journal article" date="2021" name="Nat. Commun.">
        <title>Genetic determinants of endophytism in the Arabidopsis root mycobiome.</title>
        <authorList>
            <person name="Mesny F."/>
            <person name="Miyauchi S."/>
            <person name="Thiergart T."/>
            <person name="Pickel B."/>
            <person name="Atanasova L."/>
            <person name="Karlsson M."/>
            <person name="Huettel B."/>
            <person name="Barry K.W."/>
            <person name="Haridas S."/>
            <person name="Chen C."/>
            <person name="Bauer D."/>
            <person name="Andreopoulos W."/>
            <person name="Pangilinan J."/>
            <person name="LaButti K."/>
            <person name="Riley R."/>
            <person name="Lipzen A."/>
            <person name="Clum A."/>
            <person name="Drula E."/>
            <person name="Henrissat B."/>
            <person name="Kohler A."/>
            <person name="Grigoriev I.V."/>
            <person name="Martin F.M."/>
            <person name="Hacquard S."/>
        </authorList>
    </citation>
    <scope>NUCLEOTIDE SEQUENCE</scope>
    <source>
        <strain evidence="4">MPI-CAGE-AT-0021</strain>
    </source>
</reference>
<comment type="caution">
    <text evidence="4">The sequence shown here is derived from an EMBL/GenBank/DDBJ whole genome shotgun (WGS) entry which is preliminary data.</text>
</comment>
<dbReference type="InterPro" id="IPR051164">
    <property type="entry name" value="NmrA-like_oxidored"/>
</dbReference>
<dbReference type="SUPFAM" id="SSF51735">
    <property type="entry name" value="NAD(P)-binding Rossmann-fold domains"/>
    <property type="match status" value="1"/>
</dbReference>
<gene>
    <name evidence="4" type="ORF">B0J13DRAFT_538594</name>
</gene>
<dbReference type="Proteomes" id="UP000717696">
    <property type="component" value="Unassembled WGS sequence"/>
</dbReference>
<protein>
    <recommendedName>
        <fullName evidence="3">NmrA-like domain-containing protein</fullName>
    </recommendedName>
</protein>
<evidence type="ECO:0000259" key="3">
    <source>
        <dbReference type="Pfam" id="PF05368"/>
    </source>
</evidence>
<dbReference type="PANTHER" id="PTHR42748:SF11">
    <property type="entry name" value="NMRA-LIKE DOMAIN-CONTAINING PROTEIN"/>
    <property type="match status" value="1"/>
</dbReference>
<dbReference type="OrthoDB" id="300709at2759"/>
<dbReference type="Gene3D" id="3.40.50.720">
    <property type="entry name" value="NAD(P)-binding Rossmann-like Domain"/>
    <property type="match status" value="1"/>
</dbReference>
<dbReference type="Gene3D" id="3.90.25.10">
    <property type="entry name" value="UDP-galactose 4-epimerase, domain 1"/>
    <property type="match status" value="1"/>
</dbReference>
<name>A0A9P9JJ26_9HYPO</name>
<accession>A0A9P9JJ26</accession>
<keyword evidence="2" id="KW-0521">NADP</keyword>
<organism evidence="4 5">
    <name type="scientific">Dactylonectria estremocensis</name>
    <dbReference type="NCBI Taxonomy" id="1079267"/>
    <lineage>
        <taxon>Eukaryota</taxon>
        <taxon>Fungi</taxon>
        <taxon>Dikarya</taxon>
        <taxon>Ascomycota</taxon>
        <taxon>Pezizomycotina</taxon>
        <taxon>Sordariomycetes</taxon>
        <taxon>Hypocreomycetidae</taxon>
        <taxon>Hypocreales</taxon>
        <taxon>Nectriaceae</taxon>
        <taxon>Dactylonectria</taxon>
    </lineage>
</organism>
<sequence length="311" mass="34076">MSKILAVFGATGQQGGSVVNYVLNDPELSSVYKIRAITRDVNSEKAKAFPGNVEVVQGDLSDRASLESALTGVHTVFAMTTPSFVPNAFEIEVESAKRAADVAVEKGVEYFIFSTLPSISTISSNKYAKSNPFDSKATAEQYIRGLPIKSAFYAPGSFIENFQSYTFLAPRPQADGTYVLARHTSPKMQLPLLDAVGDTGKFIGAILAEPDKFEGKILHAAKALYNWEEIVAIMSKSSGKTVVFKQVSPEEFGATLPPPMANVFVEYFSYLDDFGYYGPETKELIARDAKHARGKLTTYEEYVEAHPFQLE</sequence>
<dbReference type="CDD" id="cd05251">
    <property type="entry name" value="NmrA_like_SDR_a"/>
    <property type="match status" value="1"/>
</dbReference>
<evidence type="ECO:0000313" key="5">
    <source>
        <dbReference type="Proteomes" id="UP000717696"/>
    </source>
</evidence>
<proteinExistence type="inferred from homology"/>
<comment type="similarity">
    <text evidence="1">Belongs to the NmrA-type oxidoreductase family.</text>
</comment>
<dbReference type="EMBL" id="JAGMUU010000001">
    <property type="protein sequence ID" value="KAH7163447.1"/>
    <property type="molecule type" value="Genomic_DNA"/>
</dbReference>
<dbReference type="InterPro" id="IPR008030">
    <property type="entry name" value="NmrA-like"/>
</dbReference>
<dbReference type="AlphaFoldDB" id="A0A9P9JJ26"/>
<feature type="domain" description="NmrA-like" evidence="3">
    <location>
        <begin position="2"/>
        <end position="303"/>
    </location>
</feature>
<dbReference type="PANTHER" id="PTHR42748">
    <property type="entry name" value="NITROGEN METABOLITE REPRESSION PROTEIN NMRA FAMILY MEMBER"/>
    <property type="match status" value="1"/>
</dbReference>
<dbReference type="InterPro" id="IPR036291">
    <property type="entry name" value="NAD(P)-bd_dom_sf"/>
</dbReference>
<dbReference type="GO" id="GO:0005634">
    <property type="term" value="C:nucleus"/>
    <property type="evidence" value="ECO:0007669"/>
    <property type="project" value="TreeGrafter"/>
</dbReference>
<dbReference type="Pfam" id="PF05368">
    <property type="entry name" value="NmrA"/>
    <property type="match status" value="1"/>
</dbReference>
<evidence type="ECO:0000256" key="1">
    <source>
        <dbReference type="ARBA" id="ARBA00006328"/>
    </source>
</evidence>